<dbReference type="EMBL" id="BSER01000008">
    <property type="protein sequence ID" value="GLJ95185.1"/>
    <property type="molecule type" value="Genomic_DNA"/>
</dbReference>
<dbReference type="PROSITE" id="PS00166">
    <property type="entry name" value="ENOYL_COA_HYDRATASE"/>
    <property type="match status" value="1"/>
</dbReference>
<evidence type="ECO:0000256" key="5">
    <source>
        <dbReference type="ARBA" id="ARBA00023717"/>
    </source>
</evidence>
<dbReference type="AlphaFoldDB" id="A0A9W6HM88"/>
<dbReference type="FunFam" id="1.10.12.10:FF:000001">
    <property type="entry name" value="Probable enoyl-CoA hydratase, mitochondrial"/>
    <property type="match status" value="1"/>
</dbReference>
<dbReference type="RefSeq" id="WP_204964686.1">
    <property type="nucleotide sequence ID" value="NZ_BAAAUR010000005.1"/>
</dbReference>
<evidence type="ECO:0000256" key="4">
    <source>
        <dbReference type="ARBA" id="ARBA00023709"/>
    </source>
</evidence>
<protein>
    <recommendedName>
        <fullName evidence="2">enoyl-CoA hydratase</fullName>
        <ecNumber evidence="2">4.2.1.17</ecNumber>
    </recommendedName>
</protein>
<name>A0A9W6HM88_9MICO</name>
<dbReference type="FunFam" id="3.90.226.10:FF:000009">
    <property type="entry name" value="Carnitinyl-CoA dehydratase"/>
    <property type="match status" value="1"/>
</dbReference>
<comment type="similarity">
    <text evidence="1 6">Belongs to the enoyl-CoA hydratase/isomerase family.</text>
</comment>
<dbReference type="GO" id="GO:0004300">
    <property type="term" value="F:enoyl-CoA hydratase activity"/>
    <property type="evidence" value="ECO:0007669"/>
    <property type="project" value="UniProtKB-EC"/>
</dbReference>
<dbReference type="Gene3D" id="1.10.12.10">
    <property type="entry name" value="Lyase 2-enoyl-coa Hydratase, Chain A, domain 2"/>
    <property type="match status" value="1"/>
</dbReference>
<keyword evidence="3" id="KW-0456">Lyase</keyword>
<sequence>MTEYSTILVETRGRVGWITLHRPEVLNALNSTLVRELAQAASVFDADDGIGCLVLTGSERAFAAGADIKEMEGKSSVEMSLHNPFAPLEEFRRLRTPVIAAVAGYALGGGCELAMACDIILAADTARFGQPEITLGIIPGLGGTQRLPRAIGAYKAAELVLTGRTMDAAEAERSGLVSRIVPSAELLDEAQRTAEVIASKSLPVVYAAKEALRVSQETTASEGLRFERQTFTSLFALDDQKEGMAAFREKRAADFRHH</sequence>
<evidence type="ECO:0000256" key="3">
    <source>
        <dbReference type="ARBA" id="ARBA00023239"/>
    </source>
</evidence>
<organism evidence="7 8">
    <name type="scientific">Microbacterium dextranolyticum</name>
    <dbReference type="NCBI Taxonomy" id="36806"/>
    <lineage>
        <taxon>Bacteria</taxon>
        <taxon>Bacillati</taxon>
        <taxon>Actinomycetota</taxon>
        <taxon>Actinomycetes</taxon>
        <taxon>Micrococcales</taxon>
        <taxon>Microbacteriaceae</taxon>
        <taxon>Microbacterium</taxon>
    </lineage>
</organism>
<keyword evidence="8" id="KW-1185">Reference proteome</keyword>
<dbReference type="InterPro" id="IPR001753">
    <property type="entry name" value="Enoyl-CoA_hydra/iso"/>
</dbReference>
<dbReference type="Gene3D" id="3.90.226.10">
    <property type="entry name" value="2-enoyl-CoA Hydratase, Chain A, domain 1"/>
    <property type="match status" value="1"/>
</dbReference>
<dbReference type="PANTHER" id="PTHR11941:SF54">
    <property type="entry name" value="ENOYL-COA HYDRATASE, MITOCHONDRIAL"/>
    <property type="match status" value="1"/>
</dbReference>
<dbReference type="Proteomes" id="UP001142291">
    <property type="component" value="Unassembled WGS sequence"/>
</dbReference>
<dbReference type="PANTHER" id="PTHR11941">
    <property type="entry name" value="ENOYL-COA HYDRATASE-RELATED"/>
    <property type="match status" value="1"/>
</dbReference>
<dbReference type="GO" id="GO:0006635">
    <property type="term" value="P:fatty acid beta-oxidation"/>
    <property type="evidence" value="ECO:0007669"/>
    <property type="project" value="TreeGrafter"/>
</dbReference>
<reference evidence="7" key="1">
    <citation type="journal article" date="2014" name="Int. J. Syst. Evol. Microbiol.">
        <title>Complete genome sequence of Corynebacterium casei LMG S-19264T (=DSM 44701T), isolated from a smear-ripened cheese.</title>
        <authorList>
            <consortium name="US DOE Joint Genome Institute (JGI-PGF)"/>
            <person name="Walter F."/>
            <person name="Albersmeier A."/>
            <person name="Kalinowski J."/>
            <person name="Ruckert C."/>
        </authorList>
    </citation>
    <scope>NUCLEOTIDE SEQUENCE</scope>
    <source>
        <strain evidence="7">VKM Ac-1940</strain>
    </source>
</reference>
<dbReference type="InterPro" id="IPR014748">
    <property type="entry name" value="Enoyl-CoA_hydra_C"/>
</dbReference>
<evidence type="ECO:0000256" key="2">
    <source>
        <dbReference type="ARBA" id="ARBA00012076"/>
    </source>
</evidence>
<proteinExistence type="inferred from homology"/>
<dbReference type="InterPro" id="IPR018376">
    <property type="entry name" value="Enoyl-CoA_hyd/isom_CS"/>
</dbReference>
<evidence type="ECO:0000313" key="8">
    <source>
        <dbReference type="Proteomes" id="UP001142291"/>
    </source>
</evidence>
<gene>
    <name evidence="7" type="ORF">GCM10017591_12470</name>
</gene>
<reference evidence="7" key="2">
    <citation type="submission" date="2023-01" db="EMBL/GenBank/DDBJ databases">
        <authorList>
            <person name="Sun Q."/>
            <person name="Evtushenko L."/>
        </authorList>
    </citation>
    <scope>NUCLEOTIDE SEQUENCE</scope>
    <source>
        <strain evidence="7">VKM Ac-1940</strain>
    </source>
</reference>
<dbReference type="InterPro" id="IPR029045">
    <property type="entry name" value="ClpP/crotonase-like_dom_sf"/>
</dbReference>
<dbReference type="CDD" id="cd06558">
    <property type="entry name" value="crotonase-like"/>
    <property type="match status" value="1"/>
</dbReference>
<evidence type="ECO:0000256" key="6">
    <source>
        <dbReference type="RuleBase" id="RU003707"/>
    </source>
</evidence>
<dbReference type="Pfam" id="PF00378">
    <property type="entry name" value="ECH_1"/>
    <property type="match status" value="1"/>
</dbReference>
<evidence type="ECO:0000313" key="7">
    <source>
        <dbReference type="EMBL" id="GLJ95185.1"/>
    </source>
</evidence>
<dbReference type="SUPFAM" id="SSF52096">
    <property type="entry name" value="ClpP/crotonase"/>
    <property type="match status" value="1"/>
</dbReference>
<comment type="catalytic activity">
    <reaction evidence="4">
        <text>a (3S)-3-hydroxyacyl-CoA = a (2E)-enoyl-CoA + H2O</text>
        <dbReference type="Rhea" id="RHEA:16105"/>
        <dbReference type="ChEBI" id="CHEBI:15377"/>
        <dbReference type="ChEBI" id="CHEBI:57318"/>
        <dbReference type="ChEBI" id="CHEBI:58856"/>
        <dbReference type="EC" id="4.2.1.17"/>
    </reaction>
</comment>
<evidence type="ECO:0000256" key="1">
    <source>
        <dbReference type="ARBA" id="ARBA00005254"/>
    </source>
</evidence>
<comment type="caution">
    <text evidence="7">The sequence shown here is derived from an EMBL/GenBank/DDBJ whole genome shotgun (WGS) entry which is preliminary data.</text>
</comment>
<comment type="catalytic activity">
    <reaction evidence="5">
        <text>a 4-saturated-(3S)-3-hydroxyacyl-CoA = a (3E)-enoyl-CoA + H2O</text>
        <dbReference type="Rhea" id="RHEA:20724"/>
        <dbReference type="ChEBI" id="CHEBI:15377"/>
        <dbReference type="ChEBI" id="CHEBI:58521"/>
        <dbReference type="ChEBI" id="CHEBI:137480"/>
        <dbReference type="EC" id="4.2.1.17"/>
    </reaction>
</comment>
<dbReference type="EC" id="4.2.1.17" evidence="2"/>
<accession>A0A9W6HM88</accession>